<evidence type="ECO:0000313" key="1">
    <source>
        <dbReference type="EMBL" id="JAE14664.1"/>
    </source>
</evidence>
<reference evidence="1" key="1">
    <citation type="submission" date="2014-09" db="EMBL/GenBank/DDBJ databases">
        <authorList>
            <person name="Magalhaes I.L.F."/>
            <person name="Oliveira U."/>
            <person name="Santos F.R."/>
            <person name="Vidigal T.H.D.A."/>
            <person name="Brescovit A.D."/>
            <person name="Santos A.J."/>
        </authorList>
    </citation>
    <scope>NUCLEOTIDE SEQUENCE</scope>
    <source>
        <tissue evidence="1">Shoot tissue taken approximately 20 cm above the soil surface</tissue>
    </source>
</reference>
<name>A0A0A9FTW8_ARUDO</name>
<sequence length="48" mass="5482">MDFRNVAVLLCFSEFLVILMSSSKIKLELQRRNYAYLILRGVGLGAMT</sequence>
<organism evidence="1">
    <name type="scientific">Arundo donax</name>
    <name type="common">Giant reed</name>
    <name type="synonym">Donax arundinaceus</name>
    <dbReference type="NCBI Taxonomy" id="35708"/>
    <lineage>
        <taxon>Eukaryota</taxon>
        <taxon>Viridiplantae</taxon>
        <taxon>Streptophyta</taxon>
        <taxon>Embryophyta</taxon>
        <taxon>Tracheophyta</taxon>
        <taxon>Spermatophyta</taxon>
        <taxon>Magnoliopsida</taxon>
        <taxon>Liliopsida</taxon>
        <taxon>Poales</taxon>
        <taxon>Poaceae</taxon>
        <taxon>PACMAD clade</taxon>
        <taxon>Arundinoideae</taxon>
        <taxon>Arundineae</taxon>
        <taxon>Arundo</taxon>
    </lineage>
</organism>
<dbReference type="EMBL" id="GBRH01183232">
    <property type="protein sequence ID" value="JAE14664.1"/>
    <property type="molecule type" value="Transcribed_RNA"/>
</dbReference>
<accession>A0A0A9FTW8</accession>
<reference evidence="1" key="2">
    <citation type="journal article" date="2015" name="Data Brief">
        <title>Shoot transcriptome of the giant reed, Arundo donax.</title>
        <authorList>
            <person name="Barrero R.A."/>
            <person name="Guerrero F.D."/>
            <person name="Moolhuijzen P."/>
            <person name="Goolsby J.A."/>
            <person name="Tidwell J."/>
            <person name="Bellgard S.E."/>
            <person name="Bellgard M.I."/>
        </authorList>
    </citation>
    <scope>NUCLEOTIDE SEQUENCE</scope>
    <source>
        <tissue evidence="1">Shoot tissue taken approximately 20 cm above the soil surface</tissue>
    </source>
</reference>
<proteinExistence type="predicted"/>
<dbReference type="AlphaFoldDB" id="A0A0A9FTW8"/>
<protein>
    <submittedName>
        <fullName evidence="1">Uncharacterized protein</fullName>
    </submittedName>
</protein>